<dbReference type="OrthoDB" id="3729294at2"/>
<dbReference type="Pfam" id="PF07210">
    <property type="entry name" value="DUF1416"/>
    <property type="match status" value="1"/>
</dbReference>
<name>A0A1I3RY05_9PSEU</name>
<protein>
    <recommendedName>
        <fullName evidence="3">DUF1416 domain-containing protein</fullName>
    </recommendedName>
</protein>
<accession>A0A1I3RY05</accession>
<evidence type="ECO:0000313" key="2">
    <source>
        <dbReference type="Proteomes" id="UP000199025"/>
    </source>
</evidence>
<gene>
    <name evidence="1" type="ORF">SAMN05421835_10632</name>
</gene>
<dbReference type="Proteomes" id="UP000199025">
    <property type="component" value="Unassembled WGS sequence"/>
</dbReference>
<organism evidence="1 2">
    <name type="scientific">Amycolatopsis sacchari</name>
    <dbReference type="NCBI Taxonomy" id="115433"/>
    <lineage>
        <taxon>Bacteria</taxon>
        <taxon>Bacillati</taxon>
        <taxon>Actinomycetota</taxon>
        <taxon>Actinomycetes</taxon>
        <taxon>Pseudonocardiales</taxon>
        <taxon>Pseudonocardiaceae</taxon>
        <taxon>Amycolatopsis</taxon>
    </lineage>
</organism>
<evidence type="ECO:0008006" key="3">
    <source>
        <dbReference type="Google" id="ProtNLM"/>
    </source>
</evidence>
<evidence type="ECO:0000313" key="1">
    <source>
        <dbReference type="EMBL" id="SFJ50910.1"/>
    </source>
</evidence>
<dbReference type="STRING" id="115433.SAMN05421835_10632"/>
<dbReference type="AlphaFoldDB" id="A0A1I3RY05"/>
<sequence length="102" mass="10220">MSADGCGAPVQTATPADIDTQGQVVVAGKVIGNDGPLGGAYVRLLNGDGDFAGEVQASPEGDFRFYAAPGDWKVRALHRAGNGEASVTAEGPGLHQVAISVA</sequence>
<keyword evidence="2" id="KW-1185">Reference proteome</keyword>
<dbReference type="InterPro" id="IPR010814">
    <property type="entry name" value="DUF1416"/>
</dbReference>
<reference evidence="1 2" key="1">
    <citation type="submission" date="2016-10" db="EMBL/GenBank/DDBJ databases">
        <authorList>
            <person name="de Groot N.N."/>
        </authorList>
    </citation>
    <scope>NUCLEOTIDE SEQUENCE [LARGE SCALE GENOMIC DNA]</scope>
    <source>
        <strain evidence="1 2">DSM 44468</strain>
    </source>
</reference>
<dbReference type="RefSeq" id="WP_091506352.1">
    <property type="nucleotide sequence ID" value="NZ_CBDQZW010000037.1"/>
</dbReference>
<proteinExistence type="predicted"/>
<dbReference type="EMBL" id="FORP01000006">
    <property type="protein sequence ID" value="SFJ50910.1"/>
    <property type="molecule type" value="Genomic_DNA"/>
</dbReference>